<dbReference type="EMBL" id="MU274900">
    <property type="protein sequence ID" value="KAI0094459.1"/>
    <property type="molecule type" value="Genomic_DNA"/>
</dbReference>
<reference evidence="1" key="1">
    <citation type="journal article" date="2021" name="Environ. Microbiol.">
        <title>Gene family expansions and transcriptome signatures uncover fungal adaptations to wood decay.</title>
        <authorList>
            <person name="Hage H."/>
            <person name="Miyauchi S."/>
            <person name="Viragh M."/>
            <person name="Drula E."/>
            <person name="Min B."/>
            <person name="Chaduli D."/>
            <person name="Navarro D."/>
            <person name="Favel A."/>
            <person name="Norest M."/>
            <person name="Lesage-Meessen L."/>
            <person name="Balint B."/>
            <person name="Merenyi Z."/>
            <person name="de Eugenio L."/>
            <person name="Morin E."/>
            <person name="Martinez A.T."/>
            <person name="Baldrian P."/>
            <person name="Stursova M."/>
            <person name="Martinez M.J."/>
            <person name="Novotny C."/>
            <person name="Magnuson J.K."/>
            <person name="Spatafora J.W."/>
            <person name="Maurice S."/>
            <person name="Pangilinan J."/>
            <person name="Andreopoulos W."/>
            <person name="LaButti K."/>
            <person name="Hundley H."/>
            <person name="Na H."/>
            <person name="Kuo A."/>
            <person name="Barry K."/>
            <person name="Lipzen A."/>
            <person name="Henrissat B."/>
            <person name="Riley R."/>
            <person name="Ahrendt S."/>
            <person name="Nagy L.G."/>
            <person name="Grigoriev I.V."/>
            <person name="Martin F."/>
            <person name="Rosso M.N."/>
        </authorList>
    </citation>
    <scope>NUCLEOTIDE SEQUENCE</scope>
    <source>
        <strain evidence="1">CBS 384.51</strain>
    </source>
</reference>
<sequence length="176" mass="20159">MVEFGCRLTSSYTFACSLPQLHFQIWACPSFVVCCRRLRQLGAWLGHSTLARCARSRPLPQLFLRHGTDQHLMDALVRARSPHFRNNGLLYFCLVTENISANAGQYHLEDEIRRPRGPRFNVISSKFANTSHRRRDRVCCIAFDTNTSSRRTHCQCTSLITSTMSLKRCLPGLDLI</sequence>
<dbReference type="Proteomes" id="UP001055072">
    <property type="component" value="Unassembled WGS sequence"/>
</dbReference>
<gene>
    <name evidence="1" type="ORF">BDY19DRAFT_20862</name>
</gene>
<protein>
    <submittedName>
        <fullName evidence="1">Uncharacterized protein</fullName>
    </submittedName>
</protein>
<proteinExistence type="predicted"/>
<organism evidence="1 2">
    <name type="scientific">Irpex rosettiformis</name>
    <dbReference type="NCBI Taxonomy" id="378272"/>
    <lineage>
        <taxon>Eukaryota</taxon>
        <taxon>Fungi</taxon>
        <taxon>Dikarya</taxon>
        <taxon>Basidiomycota</taxon>
        <taxon>Agaricomycotina</taxon>
        <taxon>Agaricomycetes</taxon>
        <taxon>Polyporales</taxon>
        <taxon>Irpicaceae</taxon>
        <taxon>Irpex</taxon>
    </lineage>
</organism>
<comment type="caution">
    <text evidence="1">The sequence shown here is derived from an EMBL/GenBank/DDBJ whole genome shotgun (WGS) entry which is preliminary data.</text>
</comment>
<name>A0ACB8UJC6_9APHY</name>
<evidence type="ECO:0000313" key="1">
    <source>
        <dbReference type="EMBL" id="KAI0094459.1"/>
    </source>
</evidence>
<accession>A0ACB8UJC6</accession>
<keyword evidence="2" id="KW-1185">Reference proteome</keyword>
<evidence type="ECO:0000313" key="2">
    <source>
        <dbReference type="Proteomes" id="UP001055072"/>
    </source>
</evidence>